<dbReference type="InterPro" id="IPR011429">
    <property type="entry name" value="Cyt_c_Planctomycete-type"/>
</dbReference>
<dbReference type="PANTHER" id="PTHR35889:SF3">
    <property type="entry name" value="F-BOX DOMAIN-CONTAINING PROTEIN"/>
    <property type="match status" value="1"/>
</dbReference>
<gene>
    <name evidence="8" type="ORF">SAMN05421770_10865</name>
</gene>
<keyword evidence="1 4" id="KW-0349">Heme</keyword>
<feature type="chain" id="PRO_5013167601" evidence="6">
    <location>
        <begin position="26"/>
        <end position="133"/>
    </location>
</feature>
<reference evidence="8 9" key="1">
    <citation type="submission" date="2017-06" db="EMBL/GenBank/DDBJ databases">
        <authorList>
            <person name="Kim H.J."/>
            <person name="Triplett B.A."/>
        </authorList>
    </citation>
    <scope>NUCLEOTIDE SEQUENCE [LARGE SCALE GENOMIC DNA]</scope>
    <source>
        <strain evidence="8 9">DSM 18704</strain>
    </source>
</reference>
<feature type="domain" description="Cytochrome c" evidence="7">
    <location>
        <begin position="34"/>
        <end position="127"/>
    </location>
</feature>
<evidence type="ECO:0000313" key="9">
    <source>
        <dbReference type="Proteomes" id="UP000198356"/>
    </source>
</evidence>
<proteinExistence type="predicted"/>
<dbReference type="RefSeq" id="WP_089409957.1">
    <property type="nucleotide sequence ID" value="NZ_FZOU01000008.1"/>
</dbReference>
<dbReference type="SUPFAM" id="SSF46626">
    <property type="entry name" value="Cytochrome c"/>
    <property type="match status" value="1"/>
</dbReference>
<evidence type="ECO:0000256" key="6">
    <source>
        <dbReference type="SAM" id="SignalP"/>
    </source>
</evidence>
<evidence type="ECO:0000256" key="1">
    <source>
        <dbReference type="ARBA" id="ARBA00022617"/>
    </source>
</evidence>
<dbReference type="AlphaFoldDB" id="A0A239LY62"/>
<evidence type="ECO:0000259" key="7">
    <source>
        <dbReference type="PROSITE" id="PS51007"/>
    </source>
</evidence>
<name>A0A239LY62_9BACT</name>
<accession>A0A239LY62</accession>
<evidence type="ECO:0000256" key="3">
    <source>
        <dbReference type="ARBA" id="ARBA00023004"/>
    </source>
</evidence>
<feature type="region of interest" description="Disordered" evidence="5">
    <location>
        <begin position="93"/>
        <end position="115"/>
    </location>
</feature>
<keyword evidence="3 4" id="KW-0408">Iron</keyword>
<evidence type="ECO:0000256" key="2">
    <source>
        <dbReference type="ARBA" id="ARBA00022723"/>
    </source>
</evidence>
<sequence>MRALAAGLTFAALIALSLNTVKVQAGEDASKPEFYTTRVKPIFDANCARCHSGMNHRGGLNIDTRENLLKGGHDGPAIVPGDPAKSMLVALIRHEGPKDDPKPMPPKGDKLSDADIKTVEDWIKAGAIMPDAK</sequence>
<dbReference type="InterPro" id="IPR036909">
    <property type="entry name" value="Cyt_c-like_dom_sf"/>
</dbReference>
<dbReference type="EMBL" id="FZOU01000008">
    <property type="protein sequence ID" value="SNT35295.1"/>
    <property type="molecule type" value="Genomic_DNA"/>
</dbReference>
<protein>
    <submittedName>
        <fullName evidence="8">Cytochrome c, mono- and diheme variants</fullName>
    </submittedName>
</protein>
<dbReference type="InterPro" id="IPR009056">
    <property type="entry name" value="Cyt_c-like_dom"/>
</dbReference>
<keyword evidence="9" id="KW-1185">Reference proteome</keyword>
<dbReference type="PANTHER" id="PTHR35889">
    <property type="entry name" value="CYCLOINULO-OLIGOSACCHARIDE FRUCTANOTRANSFERASE-RELATED"/>
    <property type="match status" value="1"/>
</dbReference>
<feature type="signal peptide" evidence="6">
    <location>
        <begin position="1"/>
        <end position="25"/>
    </location>
</feature>
<dbReference type="Gene3D" id="1.10.760.10">
    <property type="entry name" value="Cytochrome c-like domain"/>
    <property type="match status" value="1"/>
</dbReference>
<keyword evidence="2 4" id="KW-0479">Metal-binding</keyword>
<organism evidence="8 9">
    <name type="scientific">Granulicella rosea</name>
    <dbReference type="NCBI Taxonomy" id="474952"/>
    <lineage>
        <taxon>Bacteria</taxon>
        <taxon>Pseudomonadati</taxon>
        <taxon>Acidobacteriota</taxon>
        <taxon>Terriglobia</taxon>
        <taxon>Terriglobales</taxon>
        <taxon>Acidobacteriaceae</taxon>
        <taxon>Granulicella</taxon>
    </lineage>
</organism>
<dbReference type="GO" id="GO:0009055">
    <property type="term" value="F:electron transfer activity"/>
    <property type="evidence" value="ECO:0007669"/>
    <property type="project" value="InterPro"/>
</dbReference>
<evidence type="ECO:0000256" key="5">
    <source>
        <dbReference type="SAM" id="MobiDB-lite"/>
    </source>
</evidence>
<keyword evidence="6" id="KW-0732">Signal</keyword>
<evidence type="ECO:0000313" key="8">
    <source>
        <dbReference type="EMBL" id="SNT35295.1"/>
    </source>
</evidence>
<dbReference type="GO" id="GO:0046872">
    <property type="term" value="F:metal ion binding"/>
    <property type="evidence" value="ECO:0007669"/>
    <property type="project" value="UniProtKB-KW"/>
</dbReference>
<dbReference type="Pfam" id="PF07635">
    <property type="entry name" value="PSCyt1"/>
    <property type="match status" value="1"/>
</dbReference>
<dbReference type="PROSITE" id="PS51007">
    <property type="entry name" value="CYTC"/>
    <property type="match status" value="1"/>
</dbReference>
<dbReference type="GO" id="GO:0020037">
    <property type="term" value="F:heme binding"/>
    <property type="evidence" value="ECO:0007669"/>
    <property type="project" value="InterPro"/>
</dbReference>
<evidence type="ECO:0000256" key="4">
    <source>
        <dbReference type="PROSITE-ProRule" id="PRU00433"/>
    </source>
</evidence>
<dbReference type="OrthoDB" id="9809746at2"/>
<dbReference type="Proteomes" id="UP000198356">
    <property type="component" value="Unassembled WGS sequence"/>
</dbReference>